<dbReference type="PANTHER" id="PTHR48008:SF14">
    <property type="entry name" value="PROTEIN KINASE DOMAIN-CONTAINING PROTEIN"/>
    <property type="match status" value="1"/>
</dbReference>
<dbReference type="PANTHER" id="PTHR48008">
    <property type="entry name" value="LEUCINE-RICH REPEAT RECEPTOR-LIKE PROTEIN KINASE IMK3-RELATED"/>
    <property type="match status" value="1"/>
</dbReference>
<dbReference type="PROSITE" id="PS50011">
    <property type="entry name" value="PROTEIN_KINASE_DOM"/>
    <property type="match status" value="1"/>
</dbReference>
<dbReference type="InterPro" id="IPR052451">
    <property type="entry name" value="Ser/Thr_kinase-like"/>
</dbReference>
<dbReference type="Proteomes" id="UP000826271">
    <property type="component" value="Unassembled WGS sequence"/>
</dbReference>
<gene>
    <name evidence="2" type="ORF">BUALT_Bualt16G0030200</name>
</gene>
<keyword evidence="3" id="KW-1185">Reference proteome</keyword>
<dbReference type="Gene3D" id="1.10.510.10">
    <property type="entry name" value="Transferase(Phosphotransferase) domain 1"/>
    <property type="match status" value="1"/>
</dbReference>
<dbReference type="SUPFAM" id="SSF56112">
    <property type="entry name" value="Protein kinase-like (PK-like)"/>
    <property type="match status" value="1"/>
</dbReference>
<accession>A0AAV6WF68</accession>
<protein>
    <recommendedName>
        <fullName evidence="1">Protein kinase domain-containing protein</fullName>
    </recommendedName>
</protein>
<evidence type="ECO:0000313" key="2">
    <source>
        <dbReference type="EMBL" id="KAG8367032.1"/>
    </source>
</evidence>
<dbReference type="Pfam" id="PF00069">
    <property type="entry name" value="Pkinase"/>
    <property type="match status" value="1"/>
</dbReference>
<sequence>MQRLTIMIDVASALEYLYHGYLSPIVHCDLKPSHVLLDEGMIAHVSDFGIAKLLGEGESILHTETLATLSYMAPEYGLEGSVSTRCDCYSYGIMVMETFTRKGHMMMCLAKIVV</sequence>
<evidence type="ECO:0000313" key="3">
    <source>
        <dbReference type="Proteomes" id="UP000826271"/>
    </source>
</evidence>
<evidence type="ECO:0000259" key="1">
    <source>
        <dbReference type="PROSITE" id="PS50011"/>
    </source>
</evidence>
<dbReference type="AlphaFoldDB" id="A0AAV6WF68"/>
<proteinExistence type="predicted"/>
<dbReference type="GO" id="GO:0004672">
    <property type="term" value="F:protein kinase activity"/>
    <property type="evidence" value="ECO:0007669"/>
    <property type="project" value="InterPro"/>
</dbReference>
<name>A0AAV6WF68_9LAMI</name>
<feature type="domain" description="Protein kinase" evidence="1">
    <location>
        <begin position="1"/>
        <end position="114"/>
    </location>
</feature>
<dbReference type="InterPro" id="IPR000719">
    <property type="entry name" value="Prot_kinase_dom"/>
</dbReference>
<dbReference type="EMBL" id="WHWC01000016">
    <property type="protein sequence ID" value="KAG8367032.1"/>
    <property type="molecule type" value="Genomic_DNA"/>
</dbReference>
<dbReference type="InterPro" id="IPR011009">
    <property type="entry name" value="Kinase-like_dom_sf"/>
</dbReference>
<dbReference type="GO" id="GO:0005524">
    <property type="term" value="F:ATP binding"/>
    <property type="evidence" value="ECO:0007669"/>
    <property type="project" value="InterPro"/>
</dbReference>
<organism evidence="2 3">
    <name type="scientific">Buddleja alternifolia</name>
    <dbReference type="NCBI Taxonomy" id="168488"/>
    <lineage>
        <taxon>Eukaryota</taxon>
        <taxon>Viridiplantae</taxon>
        <taxon>Streptophyta</taxon>
        <taxon>Embryophyta</taxon>
        <taxon>Tracheophyta</taxon>
        <taxon>Spermatophyta</taxon>
        <taxon>Magnoliopsida</taxon>
        <taxon>eudicotyledons</taxon>
        <taxon>Gunneridae</taxon>
        <taxon>Pentapetalae</taxon>
        <taxon>asterids</taxon>
        <taxon>lamiids</taxon>
        <taxon>Lamiales</taxon>
        <taxon>Scrophulariaceae</taxon>
        <taxon>Buddlejeae</taxon>
        <taxon>Buddleja</taxon>
    </lineage>
</organism>
<reference evidence="2" key="1">
    <citation type="submission" date="2019-10" db="EMBL/GenBank/DDBJ databases">
        <authorList>
            <person name="Zhang R."/>
            <person name="Pan Y."/>
            <person name="Wang J."/>
            <person name="Ma R."/>
            <person name="Yu S."/>
        </authorList>
    </citation>
    <scope>NUCLEOTIDE SEQUENCE</scope>
    <source>
        <strain evidence="2">LA-IB0</strain>
        <tissue evidence="2">Leaf</tissue>
    </source>
</reference>
<comment type="caution">
    <text evidence="2">The sequence shown here is derived from an EMBL/GenBank/DDBJ whole genome shotgun (WGS) entry which is preliminary data.</text>
</comment>